<dbReference type="EMBL" id="CAVNYO010000403">
    <property type="protein sequence ID" value="CAK5274601.1"/>
    <property type="molecule type" value="Genomic_DNA"/>
</dbReference>
<keyword evidence="3" id="KW-1185">Reference proteome</keyword>
<reference evidence="2" key="1">
    <citation type="submission" date="2023-11" db="EMBL/GenBank/DDBJ databases">
        <authorList>
            <person name="De Vega J J."/>
            <person name="De Vega J J."/>
        </authorList>
    </citation>
    <scope>NUCLEOTIDE SEQUENCE</scope>
</reference>
<organism evidence="2 3">
    <name type="scientific">Mycena citricolor</name>
    <dbReference type="NCBI Taxonomy" id="2018698"/>
    <lineage>
        <taxon>Eukaryota</taxon>
        <taxon>Fungi</taxon>
        <taxon>Dikarya</taxon>
        <taxon>Basidiomycota</taxon>
        <taxon>Agaricomycotina</taxon>
        <taxon>Agaricomycetes</taxon>
        <taxon>Agaricomycetidae</taxon>
        <taxon>Agaricales</taxon>
        <taxon>Marasmiineae</taxon>
        <taxon>Mycenaceae</taxon>
        <taxon>Mycena</taxon>
    </lineage>
</organism>
<dbReference type="Proteomes" id="UP001295794">
    <property type="component" value="Unassembled WGS sequence"/>
</dbReference>
<gene>
    <name evidence="2" type="ORF">MYCIT1_LOCUS21846</name>
</gene>
<evidence type="ECO:0000313" key="3">
    <source>
        <dbReference type="Proteomes" id="UP001295794"/>
    </source>
</evidence>
<proteinExistence type="predicted"/>
<accession>A0AAD2K254</accession>
<feature type="region of interest" description="Disordered" evidence="1">
    <location>
        <begin position="136"/>
        <end position="156"/>
    </location>
</feature>
<sequence length="156" mass="16888">MFSALASMPSTDSVALPRAFPLFFCVKKSSPLRKTPISCVNSDRYSYSMPSDAHGPCSSPVGLHCEAALAESQALSSPNVPFDTLAAACHIDSLAPQSSVVTGVCFGKKDLKQPPSIAKSHRFQIFSSLFVRRKTPLGNTEPGRSLRSRPRFSTRR</sequence>
<dbReference type="AlphaFoldDB" id="A0AAD2K254"/>
<feature type="compositionally biased region" description="Basic residues" evidence="1">
    <location>
        <begin position="146"/>
        <end position="156"/>
    </location>
</feature>
<evidence type="ECO:0000313" key="2">
    <source>
        <dbReference type="EMBL" id="CAK5274601.1"/>
    </source>
</evidence>
<evidence type="ECO:0000256" key="1">
    <source>
        <dbReference type="SAM" id="MobiDB-lite"/>
    </source>
</evidence>
<name>A0AAD2K254_9AGAR</name>
<protein>
    <submittedName>
        <fullName evidence="2">Uncharacterized protein</fullName>
    </submittedName>
</protein>
<comment type="caution">
    <text evidence="2">The sequence shown here is derived from an EMBL/GenBank/DDBJ whole genome shotgun (WGS) entry which is preliminary data.</text>
</comment>